<dbReference type="OrthoDB" id="434814at2759"/>
<feature type="transmembrane region" description="Helical" evidence="2">
    <location>
        <begin position="405"/>
        <end position="427"/>
    </location>
</feature>
<feature type="region of interest" description="Disordered" evidence="1">
    <location>
        <begin position="4204"/>
        <end position="4311"/>
    </location>
</feature>
<evidence type="ECO:0000256" key="2">
    <source>
        <dbReference type="SAM" id="Phobius"/>
    </source>
</evidence>
<dbReference type="InterPro" id="IPR016024">
    <property type="entry name" value="ARM-type_fold"/>
</dbReference>
<dbReference type="PANTHER" id="PTHR12697:SF5">
    <property type="entry name" value="DEOXYHYPUSINE HYDROXYLASE"/>
    <property type="match status" value="1"/>
</dbReference>
<feature type="transmembrane region" description="Helical" evidence="2">
    <location>
        <begin position="1942"/>
        <end position="1959"/>
    </location>
</feature>
<feature type="transmembrane region" description="Helical" evidence="2">
    <location>
        <begin position="439"/>
        <end position="458"/>
    </location>
</feature>
<feature type="transmembrane region" description="Helical" evidence="2">
    <location>
        <begin position="224"/>
        <end position="246"/>
    </location>
</feature>
<feature type="transmembrane region" description="Helical" evidence="2">
    <location>
        <begin position="89"/>
        <end position="113"/>
    </location>
</feature>
<evidence type="ECO:0000313" key="4">
    <source>
        <dbReference type="EMBL" id="CAE7196968.1"/>
    </source>
</evidence>
<accession>A0A812J3W7</accession>
<evidence type="ECO:0000313" key="5">
    <source>
        <dbReference type="Proteomes" id="UP000604046"/>
    </source>
</evidence>
<feature type="transmembrane region" description="Helical" evidence="2">
    <location>
        <begin position="42"/>
        <end position="68"/>
    </location>
</feature>
<dbReference type="InterPro" id="IPR034085">
    <property type="entry name" value="TOG"/>
</dbReference>
<reference evidence="4" key="1">
    <citation type="submission" date="2021-02" db="EMBL/GenBank/DDBJ databases">
        <authorList>
            <person name="Dougan E. K."/>
            <person name="Rhodes N."/>
            <person name="Thang M."/>
            <person name="Chan C."/>
        </authorList>
    </citation>
    <scope>NUCLEOTIDE SEQUENCE</scope>
</reference>
<dbReference type="Pfam" id="PF13646">
    <property type="entry name" value="HEAT_2"/>
    <property type="match status" value="7"/>
</dbReference>
<dbReference type="Gene3D" id="1.25.10.10">
    <property type="entry name" value="Leucine-rich Repeat Variant"/>
    <property type="match status" value="6"/>
</dbReference>
<feature type="transmembrane region" description="Helical" evidence="2">
    <location>
        <begin position="1788"/>
        <end position="1811"/>
    </location>
</feature>
<dbReference type="EMBL" id="CAJNDS010000355">
    <property type="protein sequence ID" value="CAE7196968.1"/>
    <property type="molecule type" value="Genomic_DNA"/>
</dbReference>
<dbReference type="Proteomes" id="UP000604046">
    <property type="component" value="Unassembled WGS sequence"/>
</dbReference>
<dbReference type="InterPro" id="IPR004155">
    <property type="entry name" value="PBS_lyase_HEAT"/>
</dbReference>
<name>A0A812J3W7_9DINO</name>
<evidence type="ECO:0000256" key="1">
    <source>
        <dbReference type="SAM" id="MobiDB-lite"/>
    </source>
</evidence>
<dbReference type="PANTHER" id="PTHR12697">
    <property type="entry name" value="PBS LYASE HEAT-LIKE PROTEIN"/>
    <property type="match status" value="1"/>
</dbReference>
<comment type="caution">
    <text evidence="4">The sequence shown here is derived from an EMBL/GenBank/DDBJ whole genome shotgun (WGS) entry which is preliminary data.</text>
</comment>
<dbReference type="SUPFAM" id="SSF48371">
    <property type="entry name" value="ARM repeat"/>
    <property type="match status" value="1"/>
</dbReference>
<keyword evidence="2" id="KW-0472">Membrane</keyword>
<feature type="transmembrane region" description="Helical" evidence="2">
    <location>
        <begin position="119"/>
        <end position="140"/>
    </location>
</feature>
<gene>
    <name evidence="4" type="primary">ACAN</name>
    <name evidence="4" type="ORF">SNAT2548_LOCUS5545</name>
</gene>
<dbReference type="SMART" id="SM00567">
    <property type="entry name" value="EZ_HEAT"/>
    <property type="match status" value="15"/>
</dbReference>
<protein>
    <submittedName>
        <fullName evidence="4">ACAN protein</fullName>
    </submittedName>
</protein>
<dbReference type="GO" id="GO:0016491">
    <property type="term" value="F:oxidoreductase activity"/>
    <property type="evidence" value="ECO:0007669"/>
    <property type="project" value="TreeGrafter"/>
</dbReference>
<dbReference type="InterPro" id="IPR011989">
    <property type="entry name" value="ARM-like"/>
</dbReference>
<feature type="domain" description="TOG" evidence="3">
    <location>
        <begin position="1025"/>
        <end position="1245"/>
    </location>
</feature>
<keyword evidence="5" id="KW-1185">Reference proteome</keyword>
<dbReference type="SMART" id="SM01349">
    <property type="entry name" value="TOG"/>
    <property type="match status" value="2"/>
</dbReference>
<sequence>MNSSVDIVEDADVEPDEPDELDEVLRRLGTARLGKLAQRGVVLTWTFVTACLCLALLSPFLAFAYLLLAPPALTWVIVQSPTSDKWSSSYVAACLCTWCCGSIAFPWVITFYAGPQGSVSIRVLLLALFLTELVLAAALLKMFQINRMSLLPTCQLDVVQWSLWSVLSLKLVGVGLDWYSFSELVLRFPGLQLPPTVRAMVKQLFRMPLDWLSSWMGFASGLELLLGGLLVIAFLLLAALPLYASLKFLKHAPEKRVWLKNKFRINVDWLVQKVDHTSDGLDIIDSVCSPSLLPFLGCLLRFIVCREDANTGFQTLAADPSTLCWTGWHAALGYASSALIASYLPAVFALGLIHRVEISGQFGNHTVQAKVTSAPAFKFVEMPLKAFAVGLMAVLPESQDWEVGAVIKMFGLLVVSVGLALAARYIGPSNYLALNRIQELASWSMCINTGFALLATLASVGESVWLPLSWCFCQIMLWRCFYGPIADQGEPGFLQQAAMQLRLRRCFRAFFCLSSLTLVVLATRWPEILAYNISTYHEELFHYSHDASLLMSACTLTVRPCSADPLCQHAGFGMIRRWGSLQAPLLDASDIMHGQLKRVWVKSTSYNACDIALWPRASDTLRVTTTGLSLIRVDAALEALHVKHLKDDMDEACTGLHAAVNVSGAQHFTFQSACSSTLWAVLDLSYQPLAISIEANGGHLDVRLQGSLASDTAECLRPNLTCLEGASQINHACNALFLNATLHQGTRLTVAEYQHPLQVAGVFHNSTLEMLAAAEWDHFIVFRNWPQEQTVFLQPAAATTLVHLPWEPLQVLKPWWLAVMSAGLFPLPPASVELQYEGCSSMGEVAPLVLAESQSQARLALIPTPGRPWQRAHLASEGAAHYLDMDVLSSVWAPLCVALCSLIAACGGVAAWFGVLLLMRQLCYRCPSTASTVKGSIFSPAGAWRTLKELPCFWSGLSALLAWTASGAESPISEMMAMPGVLIRSTQQARHESWSAREELDAGVGDPSPAIRWMEFHLMCTGQDDYRVIRLSKLLSDALWQVRQAAAEALGQLGPSAAPAVEQLGEALRDADADVRQAAARSLGQLGPSAAPAVEQLGKALSDTRVKVRQAAAEALGQLGPSAAPAVEQLGEALIVRQAAARSLGQLGPSVEQLGEALRDADVYVRQAAARSLGQLGPSAAPAVEQLGEALRDADEDVRQAAARSLGQLGPSAAPAVEQLGEALSDALWQVRQAAAEALGQLGPSAAPAVEQLGEVSLRDADADVRQAAARSLGQLGPSAAPAVEQLGKALSDTRVQVRRAAAEALGQLGPSAAPAVEQLGEALIDADADVRQAAARSLGQLGPSVEQLGEALRDADVYVRQAAARSLGQLGPSAAPAVEQLGEALRDADEDVRQAAARSLGQLGPSAAPAVEQLGEALSDALWQVRQAAAEALGQLGPSAAPAVEQLGEALRDADADVRQAAARSLGQLGPSAAPAVEQLGKALSDTRVKVRQAAAEALGQLGPSAAPAVEQLGKALIDADVYVVAATAGALTALCKAGVARFDLHANQLCEVVVRLSSDLLVCFGSAKLRQSILLLLDGLAELDHARALPCLMQVAAADLPHPQLRDHALNLVLRLLQSHDKPALATKASEVFQSTCAVLSCGQAVAAQDSQVHRQRLTHADLSCLTEAVCRFQDITRPRHPAAFDISSESTRQALRAFGMELILEAERERWEGCMDTWPGHAAAMLESRPRRPRHLNLVALRAVARRAAALQLFCSGKARLPRHLPYVLPVLRPGWLLVDMFSGLVHAFVCFAFGFWPCLISLVLAIAEEPYATWSPADHLSSLHLTRFTELPRQLMAAEPLGWILFPSCCASSLLLLCSCLHSYFVASLPCTFLHLQADAAARSAARALHASAVTRLLAAQMLSHILPWLCCAVSVAAAAAYATLVLVWVLVGLLVDAQRMVPLVASIFSFAALITRRARFFLQLRKQVIIELHELAGKVLLRIVGAAIAALALRSEHEQSLERLKGGQGTDTDLFFALAQPGDGEGPVVSTARARLVYRVLLPKERQNLMLQKLAGSEQVPSVLDLPTFLAFQEAMRAEAIHRLIRKLGLDSLSIWRTLKRLSIVGLLLFALLFVVLTAFPISQDPIGLAVSGLLPVALGLLLNGSLPSTKLQDLAQQLEEQCNDWQEMGVDFLRQSQVALKQRLQSLMGLMAEFDSTGSGFLESCSTWLQQLDFLTIACLIEELGSAEQLLESLEQPALLLTKLANLQLQEALPTSVTNGLWHLCVDRGLVLLSSTLPLPDSVPHALKALRMTPRLAHLLQDAAHAAYSGGGGPNCQLLRLLCRLLRGLLSELPHEALQDLWRHLCQSACALGADLGVGPSLLHACQDPDFEGVETCLAAGLERFEEELDLDCIDSQSLQKSLEASLRQLTLQILAEALRKVARDLCPEAAASPQFGEFLDEVISSPDVLDLLRDPERYLRSIAAGAGNLSLQWVLLRQKPVLEQALGRPVSDQHMTMLVHVVGSQLFTKEGQQGGAGGGRGGLRHLCELLRSPASLVPHLLELSLQEASLLEPFWSWAREVALDFVRCTGLQGAVPLLESLDLPRLLRATKKVFILPNSESRRCNSLEMCRLLAQAALLAATESGLIDLEMVLNDLMALALAELGAGLDVQVRGAALEACRSVARDFLAHFEGKPPVELIRDPRSCLAKLFSIVAAHEENLPEPYVESCDFLVRSCTVCLQMRSRLEPLWQCLVRVLDASLDGEPAPFLMKVRQGLGSVQLQDMLPLPEVTCLDHVLLHVLKWLLFSMEHELQDSFQLDLEGLLGSDPKIAVQDLIQPLTLEQLRTFCCNPKQVQQALQAFAEENVGLALTLAISNLSWNLEGLELDPKAPVSPAQVLRLRGLLTASPQLLITLKEHLADPAHFFPNLLLLLLNITDAEVPRTLAAAFRKSLLVISFALECALRQGLEPFFDKAKQALIRIFEQVIGGFVGECGEARQLHDAAVAKLSAMKLLDFLHVAKRLRSFSDMEEVILKTALISVEEVLQAELLKSIDFPASAAICHDLDIPSMLDSLTSKNLKDFFLDPRTAFGKLQEQLQDPGALMLSLLQNLTEAKVCARSELEPFWAEAKGAFLKVMPMGTASNLLQSTETLRLEDFHRALKQVEAAASGTSSGSALVLKTVLFIMQKELSLPNELVDVDVPSVLDCLSLADLKRACHDPGAVFQRLAQEHQDVALTLAVSKLSMQASMEEFLPEGLRGHGLEAKNLIALVRALHAGQQLHLGTPDRTLKMLKGHLADPAALVLSLLRNLTTAQASLLEPVWAAAVAQLALPEIGLGMEIDLRAELQKSSLERFLPYLRELLAASPQKPDFLLLLLKAAVLGMKALFAERFGQKADACIECLIQQASVADLKQVLKDFQREPKATLERFAASHGDVAIILAVSACPGLQQLLSQCDLTEQSLRAIVKALISCASAFSPVSSSVFSSVSSRELAQLLCDPWTLLLSVLWSALEPLWRWLRGQFSRALRTRPAFVEGSLTAKVVEALEVSTLESLLPSLQSVARWEHDPVQGFEVAVKAQLLCLLAEAMAEPMKPGGWTAAVGAVEQLQLILASLKVEDLEEKLFVLWTKPDKAVLKDLAQRSAEELHRFEAGDLSVATRAAAGCQEVASLSRFFSMASFLKAEFPPKDSQLGELLAKPHTWLIPLLNVKDMCDAQMQQLQIVWPAMVERLFDTDPKLELESASKEHLQKISLTSLRPMLQQFGELPLELPKLRELLLKGSLLCLEQEGAFHGELSALGVHVPLAPLLELASSEQLESLFRTPATTLKEVSGEVGQFPLSEVLLSARRSSVRRTLGVQGLGDAYVDVMLRVLYDRDHAPRGARCPEPAEVLFRILTLLPNHLQANGLRGISNVYMEQLKQLNLVDAGPVLQAFFHSRPEVAEVEALQPLLACLLVKCQEQIRKAASKQGFQSKLDLEALVPLASQDELQLFMKEPPEKVKAFEVFAELRKAKEANEANEASEDSKYSKYRPLLTFLEQSHLMIGDLFALLLLMKSTSGCNGSDKVAQWVNNPTTFAEDLEANKDLAILVRLRKKMAALKVAWEDMLAVIRVGQPDPSDVDGWLRLLSIEEGYGASQAAKLLAISKRRRELQPVLAAERLRWLHLRDGLAKRKDIAPEVIRHAKPLELLRQWQRVQNEMGRHGKPGMHEGAEAAMYPPIPGRRKLAEQPGQPAPTETTPDAVPPNADRQPAPVETTPDAVPPNADRQHVLIETTPDAVPPNADRQPAPVETTPGAVSPNADRQPAPVETTPDAVPPNADRQPAPVETTSDDAWLQDWDKLRVACVAGRFLHCWEQAVPPIADRQPAPVETTPDDAWLQDWDKLRVACVAGRFLHCWEQAVPPIADRQPAPVETTPDDAWLQDWDKLRVACVAGRFLHCWEQAVPPIADRQPAPVETTPDDAWLQDWDKLRVACVAGRFLHCWEQAVPPIADRQPAPVETTPDDAWLQDWDKLRVACVAGRFLHCWEQAVPPNADRQPAPVETTPGDAWLQDWHKLRVACVAGRFLHCWEKAVPPNADRQPALVETTPDDAWLQDWDKLHVACVMLSDAEALAAQPILAAAKRALEERFPVQAHGQDLEAALRLLNVRELEELANSSQPDALLWLLLGRALRLSPGAGRSHQSQLLADPDQLEWGGFGSAGTEAGSGLPGFLSKAIAELLLSLTAN</sequence>
<keyword evidence="2" id="KW-1133">Transmembrane helix</keyword>
<feature type="transmembrane region" description="Helical" evidence="2">
    <location>
        <begin position="1910"/>
        <end position="1936"/>
    </location>
</feature>
<keyword evidence="2" id="KW-0812">Transmembrane</keyword>
<feature type="domain" description="TOG" evidence="3">
    <location>
        <begin position="1295"/>
        <end position="1506"/>
    </location>
</feature>
<feature type="transmembrane region" description="Helical" evidence="2">
    <location>
        <begin position="331"/>
        <end position="353"/>
    </location>
</feature>
<proteinExistence type="predicted"/>
<evidence type="ECO:0000259" key="3">
    <source>
        <dbReference type="SMART" id="SM01349"/>
    </source>
</evidence>
<feature type="transmembrane region" description="Helical" evidence="2">
    <location>
        <begin position="2107"/>
        <end position="2125"/>
    </location>
</feature>
<organism evidence="4 5">
    <name type="scientific">Symbiodinium natans</name>
    <dbReference type="NCBI Taxonomy" id="878477"/>
    <lineage>
        <taxon>Eukaryota</taxon>
        <taxon>Sar</taxon>
        <taxon>Alveolata</taxon>
        <taxon>Dinophyceae</taxon>
        <taxon>Suessiales</taxon>
        <taxon>Symbiodiniaceae</taxon>
        <taxon>Symbiodinium</taxon>
    </lineage>
</organism>